<evidence type="ECO:0000256" key="4">
    <source>
        <dbReference type="ARBA" id="ARBA00022989"/>
    </source>
</evidence>
<dbReference type="GO" id="GO:0016740">
    <property type="term" value="F:transferase activity"/>
    <property type="evidence" value="ECO:0007669"/>
    <property type="project" value="UniProtKB-KW"/>
</dbReference>
<name>A0A7G1GA95_9BACT</name>
<evidence type="ECO:0000313" key="8">
    <source>
        <dbReference type="Proteomes" id="UP000516361"/>
    </source>
</evidence>
<accession>A0A7G1GA95</accession>
<reference evidence="7 8" key="1">
    <citation type="submission" date="2018-06" db="EMBL/GenBank/DDBJ databases">
        <title>Genome sequencing of Oceanotoga sp. sy52.</title>
        <authorList>
            <person name="Mori K."/>
        </authorList>
    </citation>
    <scope>NUCLEOTIDE SEQUENCE [LARGE SCALE GENOMIC DNA]</scope>
    <source>
        <strain evidence="8">sy52</strain>
    </source>
</reference>
<feature type="transmembrane region" description="Helical" evidence="6">
    <location>
        <begin position="223"/>
        <end position="247"/>
    </location>
</feature>
<dbReference type="PANTHER" id="PTHR37693:SF1">
    <property type="entry name" value="INTEGRAL MEMBRANE PROTEIN"/>
    <property type="match status" value="1"/>
</dbReference>
<dbReference type="RefSeq" id="WP_190614856.1">
    <property type="nucleotide sequence ID" value="NZ_AP018712.1"/>
</dbReference>
<evidence type="ECO:0000256" key="3">
    <source>
        <dbReference type="ARBA" id="ARBA00022692"/>
    </source>
</evidence>
<dbReference type="Pfam" id="PF03706">
    <property type="entry name" value="LPG_synthase_TM"/>
    <property type="match status" value="1"/>
</dbReference>
<feature type="transmembrane region" description="Helical" evidence="6">
    <location>
        <begin position="7"/>
        <end position="28"/>
    </location>
</feature>
<proteinExistence type="predicted"/>
<dbReference type="PANTHER" id="PTHR37693">
    <property type="entry name" value="PHOSPHATIDYLGLYCEROL LYSYLTRANSFERASE"/>
    <property type="match status" value="1"/>
</dbReference>
<evidence type="ECO:0000256" key="1">
    <source>
        <dbReference type="ARBA" id="ARBA00004651"/>
    </source>
</evidence>
<keyword evidence="4 6" id="KW-1133">Transmembrane helix</keyword>
<evidence type="ECO:0000256" key="2">
    <source>
        <dbReference type="ARBA" id="ARBA00022475"/>
    </source>
</evidence>
<gene>
    <name evidence="7" type="primary">mprF</name>
    <name evidence="7" type="ORF">OSSY52_21380</name>
</gene>
<protein>
    <submittedName>
        <fullName evidence="7">Phosphatidylglycerol lysyltransferase</fullName>
    </submittedName>
</protein>
<comment type="subcellular location">
    <subcellularLocation>
        <location evidence="1">Cell membrane</location>
        <topology evidence="1">Multi-pass membrane protein</topology>
    </subcellularLocation>
</comment>
<dbReference type="NCBIfam" id="TIGR00374">
    <property type="entry name" value="flippase-like domain"/>
    <property type="match status" value="1"/>
</dbReference>
<evidence type="ECO:0000313" key="7">
    <source>
        <dbReference type="EMBL" id="BBE31997.1"/>
    </source>
</evidence>
<sequence>MKKSKYLNGFIFSVIITTLIISSFTITSGVKQNIKELKNFSIKFAFFSMFIIILKWFVETLILKLSLFDERKKISFFKLFKIIILGQFFSYLTPFYTGGQPLQVYYLSKEKINPSVATASILYKSMFFQIVMVLMGFIGLQYSSHLNNYIFIILISGILLNGFVVFLILFFSLNKELSKKTVKKTTLFLKKIKILKNPQKHMEEIMNKVEEFVNFFKKNSKNYVSLFSIFILSIIQLLLYVFTSMIILNGFGIKLNLDLFFRSLILDVGSSVVPTPGTSGGAEGFYYLIFSNKASIYVLNTSVLIWRLSTYYFVLFIGSLFFLISKKNRRST</sequence>
<dbReference type="KEGG" id="ocy:OSSY52_21380"/>
<dbReference type="AlphaFoldDB" id="A0A7G1GA95"/>
<dbReference type="InParanoid" id="A0A7G1GA95"/>
<keyword evidence="7" id="KW-0808">Transferase</keyword>
<dbReference type="Proteomes" id="UP000516361">
    <property type="component" value="Chromosome"/>
</dbReference>
<feature type="transmembrane region" description="Helical" evidence="6">
    <location>
        <begin position="149"/>
        <end position="173"/>
    </location>
</feature>
<feature type="transmembrane region" description="Helical" evidence="6">
    <location>
        <begin position="40"/>
        <end position="58"/>
    </location>
</feature>
<dbReference type="InterPro" id="IPR022791">
    <property type="entry name" value="L-PG_synthase/AglD"/>
</dbReference>
<feature type="transmembrane region" description="Helical" evidence="6">
    <location>
        <begin position="297"/>
        <end position="324"/>
    </location>
</feature>
<keyword evidence="5 6" id="KW-0472">Membrane</keyword>
<keyword evidence="2" id="KW-1003">Cell membrane</keyword>
<dbReference type="EMBL" id="AP018712">
    <property type="protein sequence ID" value="BBE31997.1"/>
    <property type="molecule type" value="Genomic_DNA"/>
</dbReference>
<keyword evidence="8" id="KW-1185">Reference proteome</keyword>
<feature type="transmembrane region" description="Helical" evidence="6">
    <location>
        <begin position="116"/>
        <end position="137"/>
    </location>
</feature>
<keyword evidence="3 6" id="KW-0812">Transmembrane</keyword>
<organism evidence="7 8">
    <name type="scientific">Tepiditoga spiralis</name>
    <dbReference type="NCBI Taxonomy" id="2108365"/>
    <lineage>
        <taxon>Bacteria</taxon>
        <taxon>Thermotogati</taxon>
        <taxon>Thermotogota</taxon>
        <taxon>Thermotogae</taxon>
        <taxon>Petrotogales</taxon>
        <taxon>Petrotogaceae</taxon>
        <taxon>Tepiditoga</taxon>
    </lineage>
</organism>
<dbReference type="GO" id="GO:0005886">
    <property type="term" value="C:plasma membrane"/>
    <property type="evidence" value="ECO:0007669"/>
    <property type="project" value="UniProtKB-SubCell"/>
</dbReference>
<evidence type="ECO:0000256" key="6">
    <source>
        <dbReference type="SAM" id="Phobius"/>
    </source>
</evidence>
<evidence type="ECO:0000256" key="5">
    <source>
        <dbReference type="ARBA" id="ARBA00023136"/>
    </source>
</evidence>